<dbReference type="Proteomes" id="UP001525961">
    <property type="component" value="Unassembled WGS sequence"/>
</dbReference>
<dbReference type="RefSeq" id="WP_261237139.1">
    <property type="nucleotide sequence ID" value="NZ_JAMXFA010000046.1"/>
</dbReference>
<protein>
    <submittedName>
        <fullName evidence="1">Uncharacterized protein</fullName>
    </submittedName>
</protein>
<evidence type="ECO:0000313" key="1">
    <source>
        <dbReference type="EMBL" id="MCT7980869.1"/>
    </source>
</evidence>
<dbReference type="EMBL" id="JAMXFA010000046">
    <property type="protein sequence ID" value="MCT7980869.1"/>
    <property type="molecule type" value="Genomic_DNA"/>
</dbReference>
<comment type="caution">
    <text evidence="1">The sequence shown here is derived from an EMBL/GenBank/DDBJ whole genome shotgun (WGS) entry which is preliminary data.</text>
</comment>
<organism evidence="1 2">
    <name type="scientific">Laspinema olomoucense D3b</name>
    <dbReference type="NCBI Taxonomy" id="2953688"/>
    <lineage>
        <taxon>Bacteria</taxon>
        <taxon>Bacillati</taxon>
        <taxon>Cyanobacteriota</taxon>
        <taxon>Cyanophyceae</taxon>
        <taxon>Oscillatoriophycideae</taxon>
        <taxon>Oscillatoriales</taxon>
        <taxon>Laspinemataceae</taxon>
        <taxon>Laspinema</taxon>
        <taxon>Laspinema olomoucense</taxon>
    </lineage>
</organism>
<sequence>MPSTTGSKTRAVQLRYLPAILPLGEDFDPAIAMDQAIAISAIASGRSQSSGGD</sequence>
<proteinExistence type="predicted"/>
<gene>
    <name evidence="1" type="ORF">NG792_24390</name>
</gene>
<reference evidence="1 2" key="1">
    <citation type="journal article" date="2022" name="Front. Microbiol.">
        <title>High genomic differentiation and limited gene flow indicate recent cryptic speciation within the genus Laspinema (cyanobacteria).</title>
        <authorList>
            <person name="Stanojkovic A."/>
            <person name="Skoupy S."/>
            <person name="Skaloud P."/>
            <person name="Dvorak P."/>
        </authorList>
    </citation>
    <scope>NUCLEOTIDE SEQUENCE [LARGE SCALE GENOMIC DNA]</scope>
    <source>
        <strain evidence="1 2">D3b</strain>
    </source>
</reference>
<name>A0ABT2NDU0_9CYAN</name>
<accession>A0ABT2NDU0</accession>
<keyword evidence="2" id="KW-1185">Reference proteome</keyword>
<evidence type="ECO:0000313" key="2">
    <source>
        <dbReference type="Proteomes" id="UP001525961"/>
    </source>
</evidence>